<evidence type="ECO:0000313" key="1">
    <source>
        <dbReference type="EMBL" id="KAJ8910174.1"/>
    </source>
</evidence>
<accession>A0AAV8V7Q9</accession>
<sequence length="168" mass="18850">MTYILPFGNIAVSFEISRSEINIIKSEIELGNPTPCQNQIPSRIPLIKMALLAAMVLSGLPCEQFEEDIHRAYNYGHILLSSPSSLSVTSTASDQSSDRGISPDSLIECVDRYMDIISNLEVQLFIKKRNILDLAEHLTSDWIFQYAVLKLNFTDFFGKQISVFSNKG</sequence>
<protein>
    <submittedName>
        <fullName evidence="1">Uncharacterized protein</fullName>
    </submittedName>
</protein>
<organism evidence="1 2">
    <name type="scientific">Exocentrus adspersus</name>
    <dbReference type="NCBI Taxonomy" id="1586481"/>
    <lineage>
        <taxon>Eukaryota</taxon>
        <taxon>Metazoa</taxon>
        <taxon>Ecdysozoa</taxon>
        <taxon>Arthropoda</taxon>
        <taxon>Hexapoda</taxon>
        <taxon>Insecta</taxon>
        <taxon>Pterygota</taxon>
        <taxon>Neoptera</taxon>
        <taxon>Endopterygota</taxon>
        <taxon>Coleoptera</taxon>
        <taxon>Polyphaga</taxon>
        <taxon>Cucujiformia</taxon>
        <taxon>Chrysomeloidea</taxon>
        <taxon>Cerambycidae</taxon>
        <taxon>Lamiinae</taxon>
        <taxon>Acanthocinini</taxon>
        <taxon>Exocentrus</taxon>
    </lineage>
</organism>
<dbReference type="EMBL" id="JANEYG010000344">
    <property type="protein sequence ID" value="KAJ8910174.1"/>
    <property type="molecule type" value="Genomic_DNA"/>
</dbReference>
<comment type="caution">
    <text evidence="1">The sequence shown here is derived from an EMBL/GenBank/DDBJ whole genome shotgun (WGS) entry which is preliminary data.</text>
</comment>
<proteinExistence type="predicted"/>
<name>A0AAV8V7Q9_9CUCU</name>
<keyword evidence="2" id="KW-1185">Reference proteome</keyword>
<dbReference type="Proteomes" id="UP001159042">
    <property type="component" value="Unassembled WGS sequence"/>
</dbReference>
<gene>
    <name evidence="1" type="ORF">NQ315_016185</name>
</gene>
<dbReference type="AlphaFoldDB" id="A0AAV8V7Q9"/>
<reference evidence="1 2" key="1">
    <citation type="journal article" date="2023" name="Insect Mol. Biol.">
        <title>Genome sequencing provides insights into the evolution of gene families encoding plant cell wall-degrading enzymes in longhorned beetles.</title>
        <authorList>
            <person name="Shin N.R."/>
            <person name="Okamura Y."/>
            <person name="Kirsch R."/>
            <person name="Pauchet Y."/>
        </authorList>
    </citation>
    <scope>NUCLEOTIDE SEQUENCE [LARGE SCALE GENOMIC DNA]</scope>
    <source>
        <strain evidence="1">EAD_L_NR</strain>
    </source>
</reference>
<evidence type="ECO:0000313" key="2">
    <source>
        <dbReference type="Proteomes" id="UP001159042"/>
    </source>
</evidence>